<gene>
    <name evidence="1" type="ORF">HYPSUDRAFT_115407</name>
</gene>
<protein>
    <recommendedName>
        <fullName evidence="3">Integrase catalytic domain-containing protein</fullName>
    </recommendedName>
</protein>
<dbReference type="InterPro" id="IPR036397">
    <property type="entry name" value="RNaseH_sf"/>
</dbReference>
<evidence type="ECO:0000313" key="1">
    <source>
        <dbReference type="EMBL" id="KJA13900.1"/>
    </source>
</evidence>
<reference evidence="2" key="1">
    <citation type="submission" date="2014-04" db="EMBL/GenBank/DDBJ databases">
        <title>Evolutionary Origins and Diversification of the Mycorrhizal Mutualists.</title>
        <authorList>
            <consortium name="DOE Joint Genome Institute"/>
            <consortium name="Mycorrhizal Genomics Consortium"/>
            <person name="Kohler A."/>
            <person name="Kuo A."/>
            <person name="Nagy L.G."/>
            <person name="Floudas D."/>
            <person name="Copeland A."/>
            <person name="Barry K.W."/>
            <person name="Cichocki N."/>
            <person name="Veneault-Fourrey C."/>
            <person name="LaButti K."/>
            <person name="Lindquist E.A."/>
            <person name="Lipzen A."/>
            <person name="Lundell T."/>
            <person name="Morin E."/>
            <person name="Murat C."/>
            <person name="Riley R."/>
            <person name="Ohm R."/>
            <person name="Sun H."/>
            <person name="Tunlid A."/>
            <person name="Henrissat B."/>
            <person name="Grigoriev I.V."/>
            <person name="Hibbett D.S."/>
            <person name="Martin F."/>
        </authorList>
    </citation>
    <scope>NUCLEOTIDE SEQUENCE [LARGE SCALE GENOMIC DNA]</scope>
    <source>
        <strain evidence="2">FD-334 SS-4</strain>
    </source>
</reference>
<feature type="non-terminal residue" evidence="1">
    <location>
        <position position="1"/>
    </location>
</feature>
<dbReference type="STRING" id="945553.A0A0D2NZP6"/>
<evidence type="ECO:0000313" key="2">
    <source>
        <dbReference type="Proteomes" id="UP000054270"/>
    </source>
</evidence>
<proteinExistence type="predicted"/>
<dbReference type="OrthoDB" id="446925at2759"/>
<dbReference type="Gene3D" id="3.30.420.10">
    <property type="entry name" value="Ribonuclease H-like superfamily/Ribonuclease H"/>
    <property type="match status" value="1"/>
</dbReference>
<feature type="non-terminal residue" evidence="1">
    <location>
        <position position="115"/>
    </location>
</feature>
<organism evidence="1 2">
    <name type="scientific">Hypholoma sublateritium (strain FD-334 SS-4)</name>
    <dbReference type="NCBI Taxonomy" id="945553"/>
    <lineage>
        <taxon>Eukaryota</taxon>
        <taxon>Fungi</taxon>
        <taxon>Dikarya</taxon>
        <taxon>Basidiomycota</taxon>
        <taxon>Agaricomycotina</taxon>
        <taxon>Agaricomycetes</taxon>
        <taxon>Agaricomycetidae</taxon>
        <taxon>Agaricales</taxon>
        <taxon>Agaricineae</taxon>
        <taxon>Strophariaceae</taxon>
        <taxon>Hypholoma</taxon>
    </lineage>
</organism>
<dbReference type="Proteomes" id="UP000054270">
    <property type="component" value="Unassembled WGS sequence"/>
</dbReference>
<keyword evidence="2" id="KW-1185">Reference proteome</keyword>
<dbReference type="GO" id="GO:0003676">
    <property type="term" value="F:nucleic acid binding"/>
    <property type="evidence" value="ECO:0007669"/>
    <property type="project" value="InterPro"/>
</dbReference>
<evidence type="ECO:0008006" key="3">
    <source>
        <dbReference type="Google" id="ProtNLM"/>
    </source>
</evidence>
<accession>A0A0D2NZP6</accession>
<sequence length="115" mass="13221">STMCNGIVEHSHFDVRQALFKAADGDQSKWSQYAHYVFWSERVTIRRRMGCSPYFALTGTHPLLPFDISEANYLLPPPESVLSSTELITRRAVALSKRHSDLERLHSKVYKARLK</sequence>
<dbReference type="AlphaFoldDB" id="A0A0D2NZP6"/>
<dbReference type="EMBL" id="KN817707">
    <property type="protein sequence ID" value="KJA13900.1"/>
    <property type="molecule type" value="Genomic_DNA"/>
</dbReference>
<name>A0A0D2NZP6_HYPSF</name>